<evidence type="ECO:0000313" key="1">
    <source>
        <dbReference type="EMBL" id="EGZ30601.1"/>
    </source>
</evidence>
<dbReference type="AlphaFoldDB" id="G4YQX3"/>
<dbReference type="Proteomes" id="UP000002640">
    <property type="component" value="Unassembled WGS sequence"/>
</dbReference>
<evidence type="ECO:0000313" key="2">
    <source>
        <dbReference type="Proteomes" id="UP000002640"/>
    </source>
</evidence>
<evidence type="ECO:0008006" key="3">
    <source>
        <dbReference type="Google" id="ProtNLM"/>
    </source>
</evidence>
<protein>
    <recommendedName>
        <fullName evidence="3">Crinkler (CRN) family protein</fullName>
    </recommendedName>
</protein>
<dbReference type="InParanoid" id="G4YQX3"/>
<dbReference type="GeneID" id="20641238"/>
<reference evidence="1 2" key="1">
    <citation type="journal article" date="2006" name="Science">
        <title>Phytophthora genome sequences uncover evolutionary origins and mechanisms of pathogenesis.</title>
        <authorList>
            <person name="Tyler B.M."/>
            <person name="Tripathy S."/>
            <person name="Zhang X."/>
            <person name="Dehal P."/>
            <person name="Jiang R.H."/>
            <person name="Aerts A."/>
            <person name="Arredondo F.D."/>
            <person name="Baxter L."/>
            <person name="Bensasson D."/>
            <person name="Beynon J.L."/>
            <person name="Chapman J."/>
            <person name="Damasceno C.M."/>
            <person name="Dorrance A.E."/>
            <person name="Dou D."/>
            <person name="Dickerman A.W."/>
            <person name="Dubchak I.L."/>
            <person name="Garbelotto M."/>
            <person name="Gijzen M."/>
            <person name="Gordon S.G."/>
            <person name="Govers F."/>
            <person name="Grunwald N.J."/>
            <person name="Huang W."/>
            <person name="Ivors K.L."/>
            <person name="Jones R.W."/>
            <person name="Kamoun S."/>
            <person name="Krampis K."/>
            <person name="Lamour K.H."/>
            <person name="Lee M.K."/>
            <person name="McDonald W.H."/>
            <person name="Medina M."/>
            <person name="Meijer H.J."/>
            <person name="Nordberg E.K."/>
            <person name="Maclean D.J."/>
            <person name="Ospina-Giraldo M.D."/>
            <person name="Morris P.F."/>
            <person name="Phuntumart V."/>
            <person name="Putnam N.H."/>
            <person name="Rash S."/>
            <person name="Rose J.K."/>
            <person name="Sakihama Y."/>
            <person name="Salamov A.A."/>
            <person name="Savidor A."/>
            <person name="Scheuring C.F."/>
            <person name="Smith B.M."/>
            <person name="Sobral B.W."/>
            <person name="Terry A."/>
            <person name="Torto-Alalibo T.A."/>
            <person name="Win J."/>
            <person name="Xu Z."/>
            <person name="Zhang H."/>
            <person name="Grigoriev I.V."/>
            <person name="Rokhsar D.S."/>
            <person name="Boore J.L."/>
        </authorList>
    </citation>
    <scope>NUCLEOTIDE SEQUENCE [LARGE SCALE GENOMIC DNA]</scope>
    <source>
        <strain evidence="1 2">P6497</strain>
    </source>
</reference>
<gene>
    <name evidence="1" type="ORF">PHYSODRAFT_295350</name>
</gene>
<dbReference type="RefSeq" id="XP_009517876.1">
    <property type="nucleotide sequence ID" value="XM_009519581.1"/>
</dbReference>
<keyword evidence="2" id="KW-1185">Reference proteome</keyword>
<sequence length="647" mass="73243">MENTQVKKLKLGCGVYEEASRFYVEIECTADVDALKTAIFDLQRYRERFTFPPSDILKYNFAWRGLGADWDFQEPMNCEFMEEAVKTHFSYWKSQKHDKTGHPLFLCVDGPGTGKSRLLNEFPGFLRKKFHNDENKEMVEMLENAFVFNVMFENGSESAGDNFAYPSQAIGTRMLYQLQNTYLEGKSPREILDHQERSHSSDFYGALVSLINIVNAADSWVIAIAFTTIYEPVMNYLALSPQWIIRVWPPRLSRPTKDIADVFGSYGRNDLVQLLADDMGGFGRALEKLYMVLADVTSGDAIDFDSVLENVVDALKNTYAGVLVQLASMRDAFLTAVAYRVTHRRSTFRGASLDAVVSAGLVRYREDERILECPYVLYVMVASYKVPWDEMESFPVFLREPRKPWRRLQSLNCFLRMVKSMAFAPDSPMRWKDTHRGARFGPGCERLVNEVLRSFVLAPDQMDTQSNPTKSPCGFDSDNPVLLYQRGAGSSSGDSFLCLENNTAKKYFHEVHRYITQNLSREQFEVEKTKGVGPNDLLVLHYAGNVSPDIAGSVLRNCAIVDQSCWESYYGPLAARVSFSMKTPPPCLNSSSEVHLRLDEGVGVKRSAAIAEALKDGEFTSYQDAATRTDVPLHVLKRFRLNLDSGS</sequence>
<proteinExistence type="predicted"/>
<name>G4YQX3_PHYSP</name>
<dbReference type="KEGG" id="psoj:PHYSODRAFT_295350"/>
<dbReference type="EMBL" id="JH159151">
    <property type="protein sequence ID" value="EGZ30601.1"/>
    <property type="molecule type" value="Genomic_DNA"/>
</dbReference>
<accession>G4YQX3</accession>
<dbReference type="OMA" id="DEMESFP"/>
<organism evidence="1 2">
    <name type="scientific">Phytophthora sojae (strain P6497)</name>
    <name type="common">Soybean stem and root rot agent</name>
    <name type="synonym">Phytophthora megasperma f. sp. glycines</name>
    <dbReference type="NCBI Taxonomy" id="1094619"/>
    <lineage>
        <taxon>Eukaryota</taxon>
        <taxon>Sar</taxon>
        <taxon>Stramenopiles</taxon>
        <taxon>Oomycota</taxon>
        <taxon>Peronosporomycetes</taxon>
        <taxon>Peronosporales</taxon>
        <taxon>Peronosporaceae</taxon>
        <taxon>Phytophthora</taxon>
    </lineage>
</organism>